<comment type="caution">
    <text evidence="2">The sequence shown here is derived from an EMBL/GenBank/DDBJ whole genome shotgun (WGS) entry which is preliminary data.</text>
</comment>
<dbReference type="Pfam" id="PF01030">
    <property type="entry name" value="Recep_L_domain"/>
    <property type="match status" value="1"/>
</dbReference>
<dbReference type="Proteomes" id="UP000252519">
    <property type="component" value="Unassembled WGS sequence"/>
</dbReference>
<organism evidence="2 3">
    <name type="scientific">Ancylostoma caninum</name>
    <name type="common">Dog hookworm</name>
    <dbReference type="NCBI Taxonomy" id="29170"/>
    <lineage>
        <taxon>Eukaryota</taxon>
        <taxon>Metazoa</taxon>
        <taxon>Ecdysozoa</taxon>
        <taxon>Nematoda</taxon>
        <taxon>Chromadorea</taxon>
        <taxon>Rhabditida</taxon>
        <taxon>Rhabditina</taxon>
        <taxon>Rhabditomorpha</taxon>
        <taxon>Strongyloidea</taxon>
        <taxon>Ancylostomatidae</taxon>
        <taxon>Ancylostomatinae</taxon>
        <taxon>Ancylostoma</taxon>
    </lineage>
</organism>
<evidence type="ECO:0000313" key="3">
    <source>
        <dbReference type="Proteomes" id="UP000252519"/>
    </source>
</evidence>
<dbReference type="Gene3D" id="3.80.20.20">
    <property type="entry name" value="Receptor L-domain"/>
    <property type="match status" value="1"/>
</dbReference>
<dbReference type="OrthoDB" id="10522023at2759"/>
<name>A0A368FKP7_ANCCA</name>
<reference evidence="2 3" key="1">
    <citation type="submission" date="2014-10" db="EMBL/GenBank/DDBJ databases">
        <title>Draft genome of the hookworm Ancylostoma caninum.</title>
        <authorList>
            <person name="Mitreva M."/>
        </authorList>
    </citation>
    <scope>NUCLEOTIDE SEQUENCE [LARGE SCALE GENOMIC DNA]</scope>
    <source>
        <strain evidence="2 3">Baltimore</strain>
    </source>
</reference>
<dbReference type="SUPFAM" id="SSF52058">
    <property type="entry name" value="L domain-like"/>
    <property type="match status" value="1"/>
</dbReference>
<dbReference type="InterPro" id="IPR036941">
    <property type="entry name" value="Rcpt_L-dom_sf"/>
</dbReference>
<gene>
    <name evidence="2" type="ORF">ANCCAN_21441</name>
</gene>
<dbReference type="EMBL" id="JOJR01001035">
    <property type="protein sequence ID" value="RCN32746.1"/>
    <property type="molecule type" value="Genomic_DNA"/>
</dbReference>
<dbReference type="AlphaFoldDB" id="A0A368FKP7"/>
<feature type="non-terminal residue" evidence="2">
    <location>
        <position position="1"/>
    </location>
</feature>
<sequence length="170" mass="19385">LSGYSKIQNHCFQLPEELWETIRVVHGTLRIENSDSVFLNSLTDLKIEGWKLPALVISKNPELMDISTLLTMDVEQNENFLKISDNPKICHNIVERAKLKDWLASRGASIEIRTDCLQSCPGGHVSIGYLETIHRYCNTINGDLRIQGIKSMLNCFGLKTILHRHECFPH</sequence>
<dbReference type="InterPro" id="IPR000494">
    <property type="entry name" value="Rcpt_L-dom"/>
</dbReference>
<feature type="domain" description="Receptor L-domain" evidence="1">
    <location>
        <begin position="18"/>
        <end position="92"/>
    </location>
</feature>
<keyword evidence="3" id="KW-1185">Reference proteome</keyword>
<evidence type="ECO:0000313" key="2">
    <source>
        <dbReference type="EMBL" id="RCN32746.1"/>
    </source>
</evidence>
<protein>
    <recommendedName>
        <fullName evidence="1">Receptor L-domain domain-containing protein</fullName>
    </recommendedName>
</protein>
<proteinExistence type="predicted"/>
<evidence type="ECO:0000259" key="1">
    <source>
        <dbReference type="Pfam" id="PF01030"/>
    </source>
</evidence>
<accession>A0A368FKP7</accession>